<dbReference type="Proteomes" id="UP000034778">
    <property type="component" value="Unassembled WGS sequence"/>
</dbReference>
<dbReference type="EMBL" id="LBOW01000002">
    <property type="protein sequence ID" value="KKP45182.1"/>
    <property type="molecule type" value="Genomic_DNA"/>
</dbReference>
<accession>A0A0G0CP79</accession>
<reference evidence="2 3" key="1">
    <citation type="journal article" date="2015" name="Nature">
        <title>rRNA introns, odd ribosomes, and small enigmatic genomes across a large radiation of phyla.</title>
        <authorList>
            <person name="Brown C.T."/>
            <person name="Hug L.A."/>
            <person name="Thomas B.C."/>
            <person name="Sharon I."/>
            <person name="Castelle C.J."/>
            <person name="Singh A."/>
            <person name="Wilkins M.J."/>
            <person name="Williams K.H."/>
            <person name="Banfield J.F."/>
        </authorList>
    </citation>
    <scope>NUCLEOTIDE SEQUENCE [LARGE SCALE GENOMIC DNA]</scope>
</reference>
<keyword evidence="2" id="KW-0808">Transferase</keyword>
<dbReference type="PANTHER" id="PTHR43861">
    <property type="entry name" value="TRANS-ACONITATE 2-METHYLTRANSFERASE-RELATED"/>
    <property type="match status" value="1"/>
</dbReference>
<dbReference type="Gene3D" id="3.40.50.150">
    <property type="entry name" value="Vaccinia Virus protein VP39"/>
    <property type="match status" value="1"/>
</dbReference>
<dbReference type="STRING" id="1618566.UR35_C0002G0015"/>
<keyword evidence="2" id="KW-0489">Methyltransferase</keyword>
<gene>
    <name evidence="2" type="ORF">UR35_C0002G0015</name>
</gene>
<dbReference type="AlphaFoldDB" id="A0A0G0CP79"/>
<dbReference type="Pfam" id="PF08241">
    <property type="entry name" value="Methyltransf_11"/>
    <property type="match status" value="1"/>
</dbReference>
<comment type="caution">
    <text evidence="2">The sequence shown here is derived from an EMBL/GenBank/DDBJ whole genome shotgun (WGS) entry which is preliminary data.</text>
</comment>
<organism evidence="2 3">
    <name type="scientific">Candidatus Woesebacteria bacterium GW2011_GWB1_33_22</name>
    <dbReference type="NCBI Taxonomy" id="1618566"/>
    <lineage>
        <taxon>Bacteria</taxon>
        <taxon>Candidatus Woeseibacteriota</taxon>
    </lineage>
</organism>
<dbReference type="SUPFAM" id="SSF53335">
    <property type="entry name" value="S-adenosyl-L-methionine-dependent methyltransferases"/>
    <property type="match status" value="1"/>
</dbReference>
<proteinExistence type="predicted"/>
<feature type="domain" description="Methyltransferase type 11" evidence="1">
    <location>
        <begin position="43"/>
        <end position="138"/>
    </location>
</feature>
<name>A0A0G0CP79_9BACT</name>
<evidence type="ECO:0000313" key="3">
    <source>
        <dbReference type="Proteomes" id="UP000034778"/>
    </source>
</evidence>
<protein>
    <submittedName>
        <fullName evidence="2">Phosphatidylethanolamine N-methyltransferase</fullName>
    </submittedName>
</protein>
<evidence type="ECO:0000313" key="2">
    <source>
        <dbReference type="EMBL" id="KKP45182.1"/>
    </source>
</evidence>
<dbReference type="InterPro" id="IPR029063">
    <property type="entry name" value="SAM-dependent_MTases_sf"/>
</dbReference>
<dbReference type="InterPro" id="IPR013216">
    <property type="entry name" value="Methyltransf_11"/>
</dbReference>
<sequence>MPSAYDNYDYPSYWKHRNYEHQSEFIAIKGLLQKIPRINKSIEIGAGFGRLVPSYLFRVKRALLTDPSAKLISLSMKKYSKNNKVFFLQSKLENLKNKKKSGSFDLAIMVRVLHHIENIDNAFKIIKNLLTKGGYLILEFPNKSHLKANIRHFLIGDLTYPINIFPIDLRSKRQVNKNTLPFINYHPDQILEKLKEKGFEIIEMRSVSNIRSTFLKRMFPIHTLLDIEKYLQIPLAKLNFGPSFFILAKKIG</sequence>
<dbReference type="GO" id="GO:0032259">
    <property type="term" value="P:methylation"/>
    <property type="evidence" value="ECO:0007669"/>
    <property type="project" value="UniProtKB-KW"/>
</dbReference>
<dbReference type="GO" id="GO:0008757">
    <property type="term" value="F:S-adenosylmethionine-dependent methyltransferase activity"/>
    <property type="evidence" value="ECO:0007669"/>
    <property type="project" value="InterPro"/>
</dbReference>
<evidence type="ECO:0000259" key="1">
    <source>
        <dbReference type="Pfam" id="PF08241"/>
    </source>
</evidence>